<evidence type="ECO:0000313" key="2">
    <source>
        <dbReference type="EMBL" id="SEG63113.1"/>
    </source>
</evidence>
<feature type="transmembrane region" description="Helical" evidence="1">
    <location>
        <begin position="84"/>
        <end position="104"/>
    </location>
</feature>
<name>A0A1H6BQZ9_9BACT</name>
<organism evidence="2 3">
    <name type="scientific">Bryocella elongata</name>
    <dbReference type="NCBI Taxonomy" id="863522"/>
    <lineage>
        <taxon>Bacteria</taxon>
        <taxon>Pseudomonadati</taxon>
        <taxon>Acidobacteriota</taxon>
        <taxon>Terriglobia</taxon>
        <taxon>Terriglobales</taxon>
        <taxon>Acidobacteriaceae</taxon>
        <taxon>Bryocella</taxon>
    </lineage>
</organism>
<reference evidence="2 3" key="1">
    <citation type="submission" date="2016-10" db="EMBL/GenBank/DDBJ databases">
        <authorList>
            <person name="de Groot N.N."/>
        </authorList>
    </citation>
    <scope>NUCLEOTIDE SEQUENCE [LARGE SCALE GENOMIC DNA]</scope>
    <source>
        <strain evidence="2 3">DSM 22489</strain>
    </source>
</reference>
<evidence type="ECO:0000313" key="3">
    <source>
        <dbReference type="Proteomes" id="UP000236728"/>
    </source>
</evidence>
<sequence length="118" mass="13534">MNDGPRTPDNSFMNGARSSVVNRTHRVIREQALVMQAQRRRQRSLWVPIGLCSTLLISICYAVWFLMDSNDITPTGVPDASDQMFLITIWSLPITVALLLMVWFRLGRTRHADNFEAR</sequence>
<keyword evidence="1" id="KW-0472">Membrane</keyword>
<dbReference type="RefSeq" id="WP_103934778.1">
    <property type="nucleotide sequence ID" value="NZ_FNVA01000007.1"/>
</dbReference>
<gene>
    <name evidence="2" type="ORF">SAMN05421819_3946</name>
</gene>
<dbReference type="EMBL" id="FNVA01000007">
    <property type="protein sequence ID" value="SEG63113.1"/>
    <property type="molecule type" value="Genomic_DNA"/>
</dbReference>
<feature type="transmembrane region" description="Helical" evidence="1">
    <location>
        <begin position="45"/>
        <end position="64"/>
    </location>
</feature>
<dbReference type="AlphaFoldDB" id="A0A1H6BQZ9"/>
<keyword evidence="1" id="KW-1133">Transmembrane helix</keyword>
<evidence type="ECO:0000256" key="1">
    <source>
        <dbReference type="SAM" id="Phobius"/>
    </source>
</evidence>
<keyword evidence="3" id="KW-1185">Reference proteome</keyword>
<dbReference type="OrthoDB" id="120491at2"/>
<protein>
    <submittedName>
        <fullName evidence="2">Uncharacterized protein</fullName>
    </submittedName>
</protein>
<keyword evidence="1" id="KW-0812">Transmembrane</keyword>
<accession>A0A1H6BQZ9</accession>
<dbReference type="Proteomes" id="UP000236728">
    <property type="component" value="Unassembled WGS sequence"/>
</dbReference>
<proteinExistence type="predicted"/>